<evidence type="ECO:0000256" key="2">
    <source>
        <dbReference type="ARBA" id="ARBA00022655"/>
    </source>
</evidence>
<keyword evidence="6 9" id="KW-0456">Lyase</keyword>
<organism evidence="10 11">
    <name type="scientific">Fimbriimonas ginsengisoli Gsoil 348</name>
    <dbReference type="NCBI Taxonomy" id="661478"/>
    <lineage>
        <taxon>Bacteria</taxon>
        <taxon>Bacillati</taxon>
        <taxon>Armatimonadota</taxon>
        <taxon>Fimbriimonadia</taxon>
        <taxon>Fimbriimonadales</taxon>
        <taxon>Fimbriimonadaceae</taxon>
        <taxon>Fimbriimonas</taxon>
    </lineage>
</organism>
<evidence type="ECO:0000256" key="4">
    <source>
        <dbReference type="ARBA" id="ARBA00022813"/>
    </source>
</evidence>
<dbReference type="STRING" id="661478.OP10G_3944"/>
<dbReference type="SUPFAM" id="SSF50692">
    <property type="entry name" value="ADC-like"/>
    <property type="match status" value="1"/>
</dbReference>
<feature type="chain" id="PRO_5023244263" description="Aspartate 1-decarboxylase alpha chain" evidence="9">
    <location>
        <begin position="26"/>
        <end position="120"/>
    </location>
</feature>
<evidence type="ECO:0000256" key="5">
    <source>
        <dbReference type="ARBA" id="ARBA00023145"/>
    </source>
</evidence>
<evidence type="ECO:0000313" key="10">
    <source>
        <dbReference type="EMBL" id="AIE87312.1"/>
    </source>
</evidence>
<comment type="subunit">
    <text evidence="9">Heterooctamer of four alpha and four beta subunits.</text>
</comment>
<evidence type="ECO:0000256" key="1">
    <source>
        <dbReference type="ARBA" id="ARBA00022490"/>
    </source>
</evidence>
<keyword evidence="1 9" id="KW-0963">Cytoplasm</keyword>
<comment type="cofactor">
    <cofactor evidence="9">
        <name>pyruvate</name>
        <dbReference type="ChEBI" id="CHEBI:15361"/>
    </cofactor>
    <text evidence="9">Binds 1 pyruvoyl group covalently per subunit.</text>
</comment>
<comment type="similarity">
    <text evidence="9">Belongs to the PanD family.</text>
</comment>
<dbReference type="PANTHER" id="PTHR21012:SF0">
    <property type="entry name" value="ASPARTATE 1-DECARBOXYLASE"/>
    <property type="match status" value="1"/>
</dbReference>
<reference evidence="10 11" key="1">
    <citation type="journal article" date="2014" name="PLoS ONE">
        <title>The first complete genome sequence of the class fimbriimonadia in the phylum armatimonadetes.</title>
        <authorList>
            <person name="Hu Z.Y."/>
            <person name="Wang Y.Z."/>
            <person name="Im W.T."/>
            <person name="Wang S.Y."/>
            <person name="Zhao G.P."/>
            <person name="Zheng H.J."/>
            <person name="Quan Z.X."/>
        </authorList>
    </citation>
    <scope>NUCLEOTIDE SEQUENCE [LARGE SCALE GENOMIC DNA]</scope>
    <source>
        <strain evidence="10">Gsoil 348</strain>
    </source>
</reference>
<evidence type="ECO:0000256" key="7">
    <source>
        <dbReference type="ARBA" id="ARBA00023270"/>
    </source>
</evidence>
<dbReference type="Gene3D" id="2.40.40.20">
    <property type="match status" value="1"/>
</dbReference>
<dbReference type="GO" id="GO:0006523">
    <property type="term" value="P:alanine biosynthetic process"/>
    <property type="evidence" value="ECO:0007669"/>
    <property type="project" value="InterPro"/>
</dbReference>
<dbReference type="OrthoDB" id="9803983at2"/>
<evidence type="ECO:0000256" key="3">
    <source>
        <dbReference type="ARBA" id="ARBA00022793"/>
    </source>
</evidence>
<name>A0A068NVB3_FIMGI</name>
<feature type="binding site" evidence="9">
    <location>
        <begin position="72"/>
        <end position="74"/>
    </location>
    <ligand>
        <name>substrate</name>
    </ligand>
</feature>
<comment type="subcellular location">
    <subcellularLocation>
        <location evidence="9">Cytoplasm</location>
    </subcellularLocation>
</comment>
<dbReference type="RefSeq" id="WP_052547851.1">
    <property type="nucleotide sequence ID" value="NZ_CP007139.1"/>
</dbReference>
<dbReference type="HOGENOM" id="CLU_115305_0_1_0"/>
<keyword evidence="4 9" id="KW-0068">Autocatalytic cleavage</keyword>
<dbReference type="GO" id="GO:0015940">
    <property type="term" value="P:pantothenate biosynthetic process"/>
    <property type="evidence" value="ECO:0007669"/>
    <property type="project" value="UniProtKB-UniRule"/>
</dbReference>
<proteinExistence type="inferred from homology"/>
<keyword evidence="2 9" id="KW-0566">Pantothenate biosynthesis</keyword>
<dbReference type="InterPro" id="IPR009010">
    <property type="entry name" value="Asp_de-COase-like_dom_sf"/>
</dbReference>
<protein>
    <recommendedName>
        <fullName evidence="9">Aspartate 1-decarboxylase</fullName>
        <ecNumber evidence="9">4.1.1.11</ecNumber>
    </recommendedName>
    <alternativeName>
        <fullName evidence="9">Aspartate alpha-decarboxylase</fullName>
    </alternativeName>
    <component>
        <recommendedName>
            <fullName evidence="9">Aspartate 1-decarboxylase beta chain</fullName>
        </recommendedName>
    </component>
    <component>
        <recommendedName>
            <fullName evidence="9">Aspartate 1-decarboxylase alpha chain</fullName>
        </recommendedName>
    </component>
</protein>
<sequence>MRLSQLLKAKLHHARVTYANPEYVGSIEIGADLMDRVGIQDGELVHVWAVDHESRIQTYAFAGPPGVVGLNGGAAHFFQTGDRVIIAAFDLSDAPILPKIVLLDEENRVVRDMTPFSVVG</sequence>
<dbReference type="InterPro" id="IPR003190">
    <property type="entry name" value="Asp_decarbox"/>
</dbReference>
<evidence type="ECO:0000313" key="11">
    <source>
        <dbReference type="Proteomes" id="UP000027982"/>
    </source>
</evidence>
<comment type="function">
    <text evidence="9">Catalyzes the pyruvoyl-dependent decarboxylation of aspartate to produce beta-alanine.</text>
</comment>
<dbReference type="EC" id="4.1.1.11" evidence="9"/>
<dbReference type="Proteomes" id="UP000027982">
    <property type="component" value="Chromosome"/>
</dbReference>
<dbReference type="HAMAP" id="MF_00446">
    <property type="entry name" value="PanD"/>
    <property type="match status" value="1"/>
</dbReference>
<gene>
    <name evidence="9" type="primary">panD</name>
    <name evidence="10" type="ORF">OP10G_3944</name>
</gene>
<dbReference type="UniPathway" id="UPA00028">
    <property type="reaction ID" value="UER00002"/>
</dbReference>
<comment type="PTM">
    <text evidence="9">Is synthesized initially as an inactive proenzyme, which is activated by self-cleavage at a specific serine bond to produce a beta-subunit with a hydroxyl group at its C-terminus and an alpha-subunit with a pyruvoyl group at its N-terminus.</text>
</comment>
<accession>A0A068NVB3</accession>
<comment type="pathway">
    <text evidence="9">Cofactor biosynthesis; (R)-pantothenate biosynthesis; beta-alanine from L-aspartate: step 1/1.</text>
</comment>
<dbReference type="EMBL" id="CP007139">
    <property type="protein sequence ID" value="AIE87312.1"/>
    <property type="molecule type" value="Genomic_DNA"/>
</dbReference>
<dbReference type="AlphaFoldDB" id="A0A068NVB3"/>
<keyword evidence="8 9" id="KW-0670">Pyruvate</keyword>
<keyword evidence="5 9" id="KW-0865">Zymogen</keyword>
<keyword evidence="3 9" id="KW-0210">Decarboxylase</keyword>
<keyword evidence="7 9" id="KW-0704">Schiff base</keyword>
<feature type="binding site" evidence="9">
    <location>
        <position position="58"/>
    </location>
    <ligand>
        <name>substrate</name>
    </ligand>
</feature>
<feature type="modified residue" description="Pyruvic acid (Ser)" evidence="9">
    <location>
        <position position="26"/>
    </location>
</feature>
<comment type="catalytic activity">
    <reaction evidence="9">
        <text>L-aspartate + H(+) = beta-alanine + CO2</text>
        <dbReference type="Rhea" id="RHEA:19497"/>
        <dbReference type="ChEBI" id="CHEBI:15378"/>
        <dbReference type="ChEBI" id="CHEBI:16526"/>
        <dbReference type="ChEBI" id="CHEBI:29991"/>
        <dbReference type="ChEBI" id="CHEBI:57966"/>
        <dbReference type="EC" id="4.1.1.11"/>
    </reaction>
</comment>
<dbReference type="GO" id="GO:0004068">
    <property type="term" value="F:aspartate 1-decarboxylase activity"/>
    <property type="evidence" value="ECO:0007669"/>
    <property type="project" value="UniProtKB-UniRule"/>
</dbReference>
<feature type="chain" id="PRO_5023244264" description="Aspartate 1-decarboxylase beta chain" evidence="9">
    <location>
        <begin position="1"/>
        <end position="25"/>
    </location>
</feature>
<evidence type="ECO:0000256" key="9">
    <source>
        <dbReference type="HAMAP-Rule" id="MF_00446"/>
    </source>
</evidence>
<dbReference type="eggNOG" id="COG0853">
    <property type="taxonomic scope" value="Bacteria"/>
</dbReference>
<dbReference type="GO" id="GO:0005829">
    <property type="term" value="C:cytosol"/>
    <property type="evidence" value="ECO:0007669"/>
    <property type="project" value="TreeGrafter"/>
</dbReference>
<dbReference type="KEGG" id="fgi:OP10G_3944"/>
<dbReference type="PANTHER" id="PTHR21012">
    <property type="entry name" value="ASPARTATE 1-DECARBOXYLASE"/>
    <property type="match status" value="1"/>
</dbReference>
<feature type="active site" description="Schiff-base intermediate with substrate; via pyruvic acid" evidence="9">
    <location>
        <position position="26"/>
    </location>
</feature>
<evidence type="ECO:0000256" key="6">
    <source>
        <dbReference type="ARBA" id="ARBA00023239"/>
    </source>
</evidence>
<dbReference type="Pfam" id="PF02261">
    <property type="entry name" value="Asp_decarbox"/>
    <property type="match status" value="1"/>
</dbReference>
<feature type="active site" description="Proton donor" evidence="9">
    <location>
        <position position="59"/>
    </location>
</feature>
<evidence type="ECO:0000256" key="8">
    <source>
        <dbReference type="ARBA" id="ARBA00023317"/>
    </source>
</evidence>
<keyword evidence="11" id="KW-1185">Reference proteome</keyword>